<evidence type="ECO:0000259" key="6">
    <source>
        <dbReference type="Pfam" id="PF00496"/>
    </source>
</evidence>
<name>A0A2I7N7D9_9NEIS</name>
<dbReference type="PANTHER" id="PTHR30290">
    <property type="entry name" value="PERIPLASMIC BINDING COMPONENT OF ABC TRANSPORTER"/>
    <property type="match status" value="1"/>
</dbReference>
<dbReference type="GO" id="GO:0043190">
    <property type="term" value="C:ATP-binding cassette (ABC) transporter complex"/>
    <property type="evidence" value="ECO:0007669"/>
    <property type="project" value="InterPro"/>
</dbReference>
<dbReference type="EMBL" id="CP024847">
    <property type="protein sequence ID" value="AUR52386.1"/>
    <property type="molecule type" value="Genomic_DNA"/>
</dbReference>
<evidence type="ECO:0000256" key="5">
    <source>
        <dbReference type="SAM" id="SignalP"/>
    </source>
</evidence>
<dbReference type="GO" id="GO:0015833">
    <property type="term" value="P:peptide transport"/>
    <property type="evidence" value="ECO:0007669"/>
    <property type="project" value="TreeGrafter"/>
</dbReference>
<dbReference type="InterPro" id="IPR039424">
    <property type="entry name" value="SBP_5"/>
</dbReference>
<dbReference type="RefSeq" id="WP_102951679.1">
    <property type="nucleotide sequence ID" value="NZ_CP024847.1"/>
</dbReference>
<evidence type="ECO:0000313" key="7">
    <source>
        <dbReference type="EMBL" id="AUR52386.1"/>
    </source>
</evidence>
<evidence type="ECO:0000256" key="1">
    <source>
        <dbReference type="ARBA" id="ARBA00004196"/>
    </source>
</evidence>
<dbReference type="InterPro" id="IPR030678">
    <property type="entry name" value="Peptide/Ni-bd"/>
</dbReference>
<comment type="subcellular location">
    <subcellularLocation>
        <location evidence="1">Cell envelope</location>
    </subcellularLocation>
</comment>
<dbReference type="FunFam" id="3.90.76.10:FF:000001">
    <property type="entry name" value="Oligopeptide ABC transporter substrate-binding protein"/>
    <property type="match status" value="1"/>
</dbReference>
<dbReference type="Gene3D" id="3.40.190.10">
    <property type="entry name" value="Periplasmic binding protein-like II"/>
    <property type="match status" value="1"/>
</dbReference>
<dbReference type="InterPro" id="IPR000914">
    <property type="entry name" value="SBP_5_dom"/>
</dbReference>
<feature type="signal peptide" evidence="5">
    <location>
        <begin position="1"/>
        <end position="25"/>
    </location>
</feature>
<keyword evidence="3" id="KW-0813">Transport</keyword>
<dbReference type="KEGG" id="nba:CUN60_08775"/>
<dbReference type="OrthoDB" id="9801799at2"/>
<keyword evidence="8" id="KW-1185">Reference proteome</keyword>
<dbReference type="GO" id="GO:1904680">
    <property type="term" value="F:peptide transmembrane transporter activity"/>
    <property type="evidence" value="ECO:0007669"/>
    <property type="project" value="TreeGrafter"/>
</dbReference>
<organism evidence="7 8">
    <name type="scientific">Aquella oligotrophica</name>
    <dbReference type="NCBI Taxonomy" id="2067065"/>
    <lineage>
        <taxon>Bacteria</taxon>
        <taxon>Pseudomonadati</taxon>
        <taxon>Pseudomonadota</taxon>
        <taxon>Betaproteobacteria</taxon>
        <taxon>Neisseriales</taxon>
        <taxon>Neisseriaceae</taxon>
        <taxon>Aquella</taxon>
    </lineage>
</organism>
<accession>A0A2I7N7D9</accession>
<proteinExistence type="inferred from homology"/>
<protein>
    <recommendedName>
        <fullName evidence="6">Solute-binding protein family 5 domain-containing protein</fullName>
    </recommendedName>
</protein>
<comment type="similarity">
    <text evidence="2">Belongs to the bacterial solute-binding protein 5 family.</text>
</comment>
<evidence type="ECO:0000256" key="4">
    <source>
        <dbReference type="ARBA" id="ARBA00022729"/>
    </source>
</evidence>
<evidence type="ECO:0000256" key="3">
    <source>
        <dbReference type="ARBA" id="ARBA00022448"/>
    </source>
</evidence>
<evidence type="ECO:0000313" key="8">
    <source>
        <dbReference type="Proteomes" id="UP000236655"/>
    </source>
</evidence>
<dbReference type="SUPFAM" id="SSF53850">
    <property type="entry name" value="Periplasmic binding protein-like II"/>
    <property type="match status" value="1"/>
</dbReference>
<dbReference type="CDD" id="cd08504">
    <property type="entry name" value="PBP2_OppA"/>
    <property type="match status" value="1"/>
</dbReference>
<sequence length="545" mass="61304">MKLKTLAKAMLIVSSLALVVGGITACTKNKSASSGSHKDIIIVDNGEDAPTLDPALAQDTQSSRVIYDLFEGLVSFDQKMQTIPGLAETWDISKDQLTYTFHLRPGIKFSDGTPITADDVVFSLQRLVDPKTGSPYNMLGSNIVNGQAIIDKKQPVNSLAVLALDKNTVEIKLVHPDASFLAICAMPNLGIISKANLNKYGNDWTQPGKMVNSGAYNLTERVIKGYILLSKNPYYYDAKDVSINQVKFMPIVDYSSSLNQYKSGNIDITYSLPIDQYKTIKRQMPLEEHTVTQEGLYYYDLNMTLPKFRDNPKLREALSIAVDRNALVKVVLGQDQIPSYSYVTETIEAGKFAGLNYDWANWSRDKQIAKAQQLFKEAGYGANNPLEISISYNTNDLHKKVALAVGSMWQEVFGEKSIQVTIANQEWKTFLKARNTANYDVARDGWIADYDSVDSYTNLYQCGNPQNNSKMCNKEYNNLLTQAQKTANPEERVDLIRKAIAIAMDEYAIIPLYQYTYFRMISPKVKGYDIKDNHLDHVQSKWYKF</sequence>
<feature type="chain" id="PRO_5014422495" description="Solute-binding protein family 5 domain-containing protein" evidence="5">
    <location>
        <begin position="26"/>
        <end position="545"/>
    </location>
</feature>
<dbReference type="AlphaFoldDB" id="A0A2I7N7D9"/>
<keyword evidence="4 5" id="KW-0732">Signal</keyword>
<dbReference type="PROSITE" id="PS51257">
    <property type="entry name" value="PROKAR_LIPOPROTEIN"/>
    <property type="match status" value="1"/>
</dbReference>
<dbReference type="PANTHER" id="PTHR30290:SF10">
    <property type="entry name" value="PERIPLASMIC OLIGOPEPTIDE-BINDING PROTEIN-RELATED"/>
    <property type="match status" value="1"/>
</dbReference>
<dbReference type="Gene3D" id="3.10.105.10">
    <property type="entry name" value="Dipeptide-binding Protein, Domain 3"/>
    <property type="match status" value="1"/>
</dbReference>
<evidence type="ECO:0000256" key="2">
    <source>
        <dbReference type="ARBA" id="ARBA00005695"/>
    </source>
</evidence>
<gene>
    <name evidence="7" type="ORF">CUN60_08775</name>
</gene>
<dbReference type="GO" id="GO:0030288">
    <property type="term" value="C:outer membrane-bounded periplasmic space"/>
    <property type="evidence" value="ECO:0007669"/>
    <property type="project" value="TreeGrafter"/>
</dbReference>
<dbReference type="Proteomes" id="UP000236655">
    <property type="component" value="Chromosome"/>
</dbReference>
<dbReference type="Pfam" id="PF00496">
    <property type="entry name" value="SBP_bac_5"/>
    <property type="match status" value="1"/>
</dbReference>
<reference evidence="8" key="1">
    <citation type="submission" date="2017-11" db="EMBL/GenBank/DDBJ databases">
        <authorList>
            <person name="Chan K.G."/>
            <person name="Lee L.S."/>
        </authorList>
    </citation>
    <scope>NUCLEOTIDE SEQUENCE [LARGE SCALE GENOMIC DNA]</scope>
    <source>
        <strain evidence="8">DSM 100970</strain>
    </source>
</reference>
<feature type="domain" description="Solute-binding protein family 5" evidence="6">
    <location>
        <begin position="83"/>
        <end position="465"/>
    </location>
</feature>
<dbReference type="Gene3D" id="3.90.76.10">
    <property type="entry name" value="Dipeptide-binding Protein, Domain 1"/>
    <property type="match status" value="1"/>
</dbReference>
<dbReference type="PIRSF" id="PIRSF002741">
    <property type="entry name" value="MppA"/>
    <property type="match status" value="1"/>
</dbReference>